<dbReference type="InterPro" id="IPR020541">
    <property type="entry name" value="Chorismate_synthase_CS"/>
</dbReference>
<evidence type="ECO:0000256" key="6">
    <source>
        <dbReference type="ARBA" id="ARBA00023239"/>
    </source>
</evidence>
<organism evidence="7 8">
    <name type="scientific">Tetrahymena thermophila (strain SB210)</name>
    <dbReference type="NCBI Taxonomy" id="312017"/>
    <lineage>
        <taxon>Eukaryota</taxon>
        <taxon>Sar</taxon>
        <taxon>Alveolata</taxon>
        <taxon>Ciliophora</taxon>
        <taxon>Intramacronucleata</taxon>
        <taxon>Oligohymenophorea</taxon>
        <taxon>Hymenostomatida</taxon>
        <taxon>Tetrahymenina</taxon>
        <taxon>Tetrahymenidae</taxon>
        <taxon>Tetrahymena</taxon>
    </lineage>
</organism>
<comment type="pathway">
    <text evidence="1">Metabolic intermediate biosynthesis; chorismate biosynthesis; chorismate from D-erythrose 4-phosphate and phosphoenolpyruvate: step 7/7.</text>
</comment>
<dbReference type="OrthoDB" id="1721239at2759"/>
<comment type="similarity">
    <text evidence="2">Belongs to the chorismate synthase family.</text>
</comment>
<dbReference type="OMA" id="MLSINAV"/>
<dbReference type="HAMAP" id="MF_00300">
    <property type="entry name" value="Chorismate_synth"/>
    <property type="match status" value="1"/>
</dbReference>
<evidence type="ECO:0000256" key="5">
    <source>
        <dbReference type="ARBA" id="ARBA00023141"/>
    </source>
</evidence>
<dbReference type="SUPFAM" id="SSF103263">
    <property type="entry name" value="Chorismate synthase, AroC"/>
    <property type="match status" value="1"/>
</dbReference>
<sequence>MSTFGRIYRVSTFGESHSPAVGCTVEGFPSLIKVQREEIQKALDRRRPGQSSLTTKRNETDQVEILCGLENEISIGSPIAFLVRNQDQIKKDYSEMDQIPRPGHADYTYLIKYGVKAQSGGGRSSARETIGRVCAGALADIYLEKQLNMNVFSFVTSVGDIQVPNEFIDKIVNSTLREYTKERIDALGSITIFKDTLDHLIYKCDNIFYNEQGDQILSCEENLLAQLEVVNMRCPHPPTAIKMIQKIQSIRGQKDSIGGTVTCVIQNTPIGLGEPCFDKLPALLAHAIMSIPATKGFQIGSGFEGTKMQGSQHNDTFYSDKLQNTQNTEKQEETKQESVILKTMTNNAGGTLGGISNGQSIYFSVAFKPVSTIGLPQKTSNLEGESTILEAKGRHDPCVLPRAPPIVDSMASITLMDAYLLQQTHVQKVKEGSSQWQYF</sequence>
<accession>Q23FV7</accession>
<dbReference type="GO" id="GO:0009073">
    <property type="term" value="P:aromatic amino acid family biosynthetic process"/>
    <property type="evidence" value="ECO:0007669"/>
    <property type="project" value="UniProtKB-KW"/>
</dbReference>
<dbReference type="GO" id="GO:0010181">
    <property type="term" value="F:FMN binding"/>
    <property type="evidence" value="ECO:0007669"/>
    <property type="project" value="TreeGrafter"/>
</dbReference>
<dbReference type="UniPathway" id="UPA00053">
    <property type="reaction ID" value="UER00090"/>
</dbReference>
<dbReference type="AlphaFoldDB" id="Q23FV7"/>
<dbReference type="PANTHER" id="PTHR21085:SF0">
    <property type="entry name" value="CHORISMATE SYNTHASE"/>
    <property type="match status" value="1"/>
</dbReference>
<dbReference type="CDD" id="cd07304">
    <property type="entry name" value="Chorismate_synthase"/>
    <property type="match status" value="1"/>
</dbReference>
<keyword evidence="4" id="KW-0028">Amino-acid biosynthesis</keyword>
<dbReference type="GO" id="GO:0009423">
    <property type="term" value="P:chorismate biosynthetic process"/>
    <property type="evidence" value="ECO:0007669"/>
    <property type="project" value="UniProtKB-UniPathway"/>
</dbReference>
<dbReference type="FunCoup" id="Q23FV7">
    <property type="interactions" value="51"/>
</dbReference>
<evidence type="ECO:0000256" key="3">
    <source>
        <dbReference type="ARBA" id="ARBA00013036"/>
    </source>
</evidence>
<dbReference type="GO" id="GO:0008652">
    <property type="term" value="P:amino acid biosynthetic process"/>
    <property type="evidence" value="ECO:0007669"/>
    <property type="project" value="UniProtKB-KW"/>
</dbReference>
<evidence type="ECO:0000256" key="4">
    <source>
        <dbReference type="ARBA" id="ARBA00022605"/>
    </source>
</evidence>
<protein>
    <recommendedName>
        <fullName evidence="3">chorismate synthase</fullName>
        <ecNumber evidence="3">4.2.3.5</ecNumber>
    </recommendedName>
</protein>
<dbReference type="EMBL" id="GG662704">
    <property type="protein sequence ID" value="EAR95503.1"/>
    <property type="molecule type" value="Genomic_DNA"/>
</dbReference>
<dbReference type="eggNOG" id="KOG4492">
    <property type="taxonomic scope" value="Eukaryota"/>
</dbReference>
<dbReference type="PANTHER" id="PTHR21085">
    <property type="entry name" value="CHORISMATE SYNTHASE"/>
    <property type="match status" value="1"/>
</dbReference>
<dbReference type="HOGENOM" id="CLU_034547_0_2_1"/>
<keyword evidence="6" id="KW-0456">Lyase</keyword>
<dbReference type="Proteomes" id="UP000009168">
    <property type="component" value="Unassembled WGS sequence"/>
</dbReference>
<dbReference type="Pfam" id="PF01264">
    <property type="entry name" value="Chorismate_synt"/>
    <property type="match status" value="1"/>
</dbReference>
<name>Q23FV7_TETTS</name>
<reference evidence="8" key="1">
    <citation type="journal article" date="2006" name="PLoS Biol.">
        <title>Macronuclear genome sequence of the ciliate Tetrahymena thermophila, a model eukaryote.</title>
        <authorList>
            <person name="Eisen J.A."/>
            <person name="Coyne R.S."/>
            <person name="Wu M."/>
            <person name="Wu D."/>
            <person name="Thiagarajan M."/>
            <person name="Wortman J.R."/>
            <person name="Badger J.H."/>
            <person name="Ren Q."/>
            <person name="Amedeo P."/>
            <person name="Jones K.M."/>
            <person name="Tallon L.J."/>
            <person name="Delcher A.L."/>
            <person name="Salzberg S.L."/>
            <person name="Silva J.C."/>
            <person name="Haas B.J."/>
            <person name="Majoros W.H."/>
            <person name="Farzad M."/>
            <person name="Carlton J.M."/>
            <person name="Smith R.K. Jr."/>
            <person name="Garg J."/>
            <person name="Pearlman R.E."/>
            <person name="Karrer K.M."/>
            <person name="Sun L."/>
            <person name="Manning G."/>
            <person name="Elde N.C."/>
            <person name="Turkewitz A.P."/>
            <person name="Asai D.J."/>
            <person name="Wilkes D.E."/>
            <person name="Wang Y."/>
            <person name="Cai H."/>
            <person name="Collins K."/>
            <person name="Stewart B.A."/>
            <person name="Lee S.R."/>
            <person name="Wilamowska K."/>
            <person name="Weinberg Z."/>
            <person name="Ruzzo W.L."/>
            <person name="Wloga D."/>
            <person name="Gaertig J."/>
            <person name="Frankel J."/>
            <person name="Tsao C.-C."/>
            <person name="Gorovsky M.A."/>
            <person name="Keeling P.J."/>
            <person name="Waller R.F."/>
            <person name="Patron N.J."/>
            <person name="Cherry J.M."/>
            <person name="Stover N.A."/>
            <person name="Krieger C.J."/>
            <person name="del Toro C."/>
            <person name="Ryder H.F."/>
            <person name="Williamson S.C."/>
            <person name="Barbeau R.A."/>
            <person name="Hamilton E.P."/>
            <person name="Orias E."/>
        </authorList>
    </citation>
    <scope>NUCLEOTIDE SEQUENCE [LARGE SCALE GENOMIC DNA]</scope>
    <source>
        <strain evidence="8">SB210</strain>
    </source>
</reference>
<dbReference type="STRING" id="312017.Q23FV7"/>
<dbReference type="GeneID" id="7845586"/>
<dbReference type="Gene3D" id="3.60.150.10">
    <property type="entry name" value="Chorismate synthase AroC"/>
    <property type="match status" value="2"/>
</dbReference>
<dbReference type="EC" id="4.2.3.5" evidence="3"/>
<evidence type="ECO:0000256" key="1">
    <source>
        <dbReference type="ARBA" id="ARBA00005044"/>
    </source>
</evidence>
<evidence type="ECO:0000313" key="7">
    <source>
        <dbReference type="EMBL" id="EAR95503.1"/>
    </source>
</evidence>
<evidence type="ECO:0000256" key="2">
    <source>
        <dbReference type="ARBA" id="ARBA00008014"/>
    </source>
</evidence>
<proteinExistence type="inferred from homology"/>
<dbReference type="InParanoid" id="Q23FV7"/>
<dbReference type="PROSITE" id="PS00788">
    <property type="entry name" value="CHORISMATE_SYNTHASE_2"/>
    <property type="match status" value="1"/>
</dbReference>
<dbReference type="GO" id="GO:0005829">
    <property type="term" value="C:cytosol"/>
    <property type="evidence" value="ECO:0007669"/>
    <property type="project" value="TreeGrafter"/>
</dbReference>
<dbReference type="RefSeq" id="XP_001015748.1">
    <property type="nucleotide sequence ID" value="XM_001015748.3"/>
</dbReference>
<gene>
    <name evidence="7" type="ORF">TTHERM_00079070</name>
</gene>
<keyword evidence="5" id="KW-0057">Aromatic amino acid biosynthesis</keyword>
<dbReference type="InterPro" id="IPR000453">
    <property type="entry name" value="Chorismate_synth"/>
</dbReference>
<evidence type="ECO:0000313" key="8">
    <source>
        <dbReference type="Proteomes" id="UP000009168"/>
    </source>
</evidence>
<keyword evidence="8" id="KW-1185">Reference proteome</keyword>
<dbReference type="KEGG" id="tet:TTHERM_00079070"/>
<dbReference type="GO" id="GO:0004107">
    <property type="term" value="F:chorismate synthase activity"/>
    <property type="evidence" value="ECO:0007669"/>
    <property type="project" value="UniProtKB-EC"/>
</dbReference>
<dbReference type="InterPro" id="IPR035904">
    <property type="entry name" value="Chorismate_synth_AroC_sf"/>
</dbReference>